<reference evidence="1 2" key="1">
    <citation type="submission" date="2017-01" db="EMBL/GenBank/DDBJ databases">
        <title>The complete genome sequence of a sulfur-oxidizing marine bacterium Thioclava sp. 25B10_4T.</title>
        <authorList>
            <person name="Liu Y."/>
            <person name="Lai Q."/>
            <person name="Shao Z."/>
        </authorList>
    </citation>
    <scope>NUCLEOTIDE SEQUENCE [LARGE SCALE GENOMIC DNA]</scope>
    <source>
        <strain evidence="1 2">25B10_4</strain>
    </source>
</reference>
<evidence type="ECO:0000313" key="2">
    <source>
        <dbReference type="Proteomes" id="UP000185622"/>
    </source>
</evidence>
<accession>A0ABM6IH57</accession>
<gene>
    <name evidence="1" type="ORF">BMG03_10430</name>
</gene>
<evidence type="ECO:0000313" key="1">
    <source>
        <dbReference type="EMBL" id="AQS48168.1"/>
    </source>
</evidence>
<sequence>MRQYARQLPVRDITARVGRELETLARLSVSLQKTLSASVIDGDLSPHIVRELQSIDFISQSLEDLGALVNKLSEQISPDLACDADTVFASLRLQDLAAALDPENFAEFQKRATDGDVSWF</sequence>
<dbReference type="EMBL" id="CP019437">
    <property type="protein sequence ID" value="AQS48168.1"/>
    <property type="molecule type" value="Genomic_DNA"/>
</dbReference>
<keyword evidence="2" id="KW-1185">Reference proteome</keyword>
<dbReference type="Proteomes" id="UP000185622">
    <property type="component" value="Chromosome"/>
</dbReference>
<protein>
    <recommendedName>
        <fullName evidence="3">Chemotaxis protein</fullName>
    </recommendedName>
</protein>
<evidence type="ECO:0008006" key="3">
    <source>
        <dbReference type="Google" id="ProtNLM"/>
    </source>
</evidence>
<organism evidence="1 2">
    <name type="scientific">Thioclava nitratireducens</name>
    <dbReference type="NCBI Taxonomy" id="1915078"/>
    <lineage>
        <taxon>Bacteria</taxon>
        <taxon>Pseudomonadati</taxon>
        <taxon>Pseudomonadota</taxon>
        <taxon>Alphaproteobacteria</taxon>
        <taxon>Rhodobacterales</taxon>
        <taxon>Paracoccaceae</taxon>
        <taxon>Thioclava</taxon>
    </lineage>
</organism>
<dbReference type="RefSeq" id="WP_075776488.1">
    <property type="nucleotide sequence ID" value="NZ_CP019437.1"/>
</dbReference>
<name>A0ABM6IH57_9RHOB</name>
<proteinExistence type="predicted"/>